<feature type="transmembrane region" description="Helical" evidence="8">
    <location>
        <begin position="187"/>
        <end position="210"/>
    </location>
</feature>
<dbReference type="InterPro" id="IPR050250">
    <property type="entry name" value="Macrolide_Exporter_MacB"/>
</dbReference>
<feature type="compositionally biased region" description="Low complexity" evidence="7">
    <location>
        <begin position="120"/>
        <end position="158"/>
    </location>
</feature>
<evidence type="ECO:0000256" key="2">
    <source>
        <dbReference type="ARBA" id="ARBA00022475"/>
    </source>
</evidence>
<evidence type="ECO:0000313" key="12">
    <source>
        <dbReference type="Proteomes" id="UP000321805"/>
    </source>
</evidence>
<proteinExistence type="inferred from homology"/>
<dbReference type="Pfam" id="PF02687">
    <property type="entry name" value="FtsX"/>
    <property type="match status" value="1"/>
</dbReference>
<dbReference type="PANTHER" id="PTHR30572">
    <property type="entry name" value="MEMBRANE COMPONENT OF TRANSPORTER-RELATED"/>
    <property type="match status" value="1"/>
</dbReference>
<feature type="region of interest" description="Disordered" evidence="7">
    <location>
        <begin position="1"/>
        <end position="171"/>
    </location>
</feature>
<feature type="compositionally biased region" description="Basic residues" evidence="7">
    <location>
        <begin position="1"/>
        <end position="10"/>
    </location>
</feature>
<feature type="transmembrane region" description="Helical" evidence="8">
    <location>
        <begin position="460"/>
        <end position="489"/>
    </location>
</feature>
<evidence type="ECO:0000256" key="5">
    <source>
        <dbReference type="ARBA" id="ARBA00023136"/>
    </source>
</evidence>
<dbReference type="GO" id="GO:0005886">
    <property type="term" value="C:plasma membrane"/>
    <property type="evidence" value="ECO:0007669"/>
    <property type="project" value="UniProtKB-SubCell"/>
</dbReference>
<comment type="subcellular location">
    <subcellularLocation>
        <location evidence="1">Cell membrane</location>
        <topology evidence="1">Multi-pass membrane protein</topology>
    </subcellularLocation>
</comment>
<keyword evidence="3 8" id="KW-0812">Transmembrane</keyword>
<keyword evidence="2" id="KW-1003">Cell membrane</keyword>
<dbReference type="OrthoDB" id="9780560at2"/>
<dbReference type="InterPro" id="IPR003838">
    <property type="entry name" value="ABC3_permease_C"/>
</dbReference>
<feature type="compositionally biased region" description="Low complexity" evidence="7">
    <location>
        <begin position="104"/>
        <end position="113"/>
    </location>
</feature>
<dbReference type="PANTHER" id="PTHR30572:SF4">
    <property type="entry name" value="ABC TRANSPORTER PERMEASE YTRF"/>
    <property type="match status" value="1"/>
</dbReference>
<organism evidence="11 12">
    <name type="scientific">Baekduia soli</name>
    <dbReference type="NCBI Taxonomy" id="496014"/>
    <lineage>
        <taxon>Bacteria</taxon>
        <taxon>Bacillati</taxon>
        <taxon>Actinomycetota</taxon>
        <taxon>Thermoleophilia</taxon>
        <taxon>Solirubrobacterales</taxon>
        <taxon>Baekduiaceae</taxon>
        <taxon>Baekduia</taxon>
    </lineage>
</organism>
<protein>
    <submittedName>
        <fullName evidence="11">FtsX-like permease family protein</fullName>
    </submittedName>
</protein>
<name>A0A5B8U7T2_9ACTN</name>
<feature type="compositionally biased region" description="Low complexity" evidence="7">
    <location>
        <begin position="64"/>
        <end position="79"/>
    </location>
</feature>
<gene>
    <name evidence="11" type="ORF">FSW04_14955</name>
</gene>
<dbReference type="AlphaFoldDB" id="A0A5B8U7T2"/>
<dbReference type="EMBL" id="CP042430">
    <property type="protein sequence ID" value="QEC48742.1"/>
    <property type="molecule type" value="Genomic_DNA"/>
</dbReference>
<evidence type="ECO:0000256" key="3">
    <source>
        <dbReference type="ARBA" id="ARBA00022692"/>
    </source>
</evidence>
<reference evidence="11 12" key="1">
    <citation type="journal article" date="2018" name="J. Microbiol.">
        <title>Baekduia soli gen. nov., sp. nov., a novel bacterium isolated from the soil of Baekdu Mountain and proposal of a novel family name, Baekduiaceae fam. nov.</title>
        <authorList>
            <person name="An D.S."/>
            <person name="Siddiqi M.Z."/>
            <person name="Kim K.H."/>
            <person name="Yu H.S."/>
            <person name="Im W.T."/>
        </authorList>
    </citation>
    <scope>NUCLEOTIDE SEQUENCE [LARGE SCALE GENOMIC DNA]</scope>
    <source>
        <strain evidence="11 12">BR7-21</strain>
    </source>
</reference>
<evidence type="ECO:0000259" key="10">
    <source>
        <dbReference type="Pfam" id="PF12704"/>
    </source>
</evidence>
<dbReference type="InterPro" id="IPR025857">
    <property type="entry name" value="MacB_PCD"/>
</dbReference>
<feature type="domain" description="ABC3 transporter permease C-terminal" evidence="9">
    <location>
        <begin position="416"/>
        <end position="531"/>
    </location>
</feature>
<feature type="transmembrane region" description="Helical" evidence="8">
    <location>
        <begin position="415"/>
        <end position="439"/>
    </location>
</feature>
<dbReference type="GO" id="GO:0022857">
    <property type="term" value="F:transmembrane transporter activity"/>
    <property type="evidence" value="ECO:0007669"/>
    <property type="project" value="TreeGrafter"/>
</dbReference>
<evidence type="ECO:0000259" key="9">
    <source>
        <dbReference type="Pfam" id="PF02687"/>
    </source>
</evidence>
<sequence>MCRGGRRRRIGVPSLRQQGNPCPSPVGRAAPSASPWRPPSRPAAGIGRRTRPGSPTCCTRSCGRRPTATARRPAPSSAPRDARTWSASSRAGLGRRAPHRRPARTPSGSSASSPRRRSWRPCAAPMSATSSSPGRPRAPRSPTAPSSRASASLSPSARDAGGSSPSRGSCPADRMLRLVLVDLRRHVARTVLTAAGVAMGVATIVALLSLSSGIERGASGLIHLGGSELGLFQGGVGDLTASTLPTSLVVRVRRTPGVRDATAVAVATGELTTRRSFLVFGVDPRGFVARRVVFLSGRPPLRAGEAALGDGAARTLGLGMGDRLPMVRGPARIVGVYHAGVPFEDQGAALTLAAVQRLLGRPGDATTIAVSLRPGARAADVGRRLERAFRGTVAISQPGQVTRVDTNSLLIREAAIVFVALALIIGGIGVANTMVLAAVERRRDFALLLAVGWPRRLVAALVLGQGLVLGLAGAVAGSVLGTVGAGLLVRATGASALVTPHVTAATFAVAIPLALATGALGSLYPAWWATRLRPAEALG</sequence>
<evidence type="ECO:0000313" key="11">
    <source>
        <dbReference type="EMBL" id="QEC48742.1"/>
    </source>
</evidence>
<accession>A0A5B8U7T2</accession>
<keyword evidence="12" id="KW-1185">Reference proteome</keyword>
<dbReference type="Pfam" id="PF12704">
    <property type="entry name" value="MacB_PCD"/>
    <property type="match status" value="1"/>
</dbReference>
<comment type="similarity">
    <text evidence="6">Belongs to the ABC-4 integral membrane protein family.</text>
</comment>
<evidence type="ECO:0000256" key="7">
    <source>
        <dbReference type="SAM" id="MobiDB-lite"/>
    </source>
</evidence>
<keyword evidence="4 8" id="KW-1133">Transmembrane helix</keyword>
<feature type="transmembrane region" description="Helical" evidence="8">
    <location>
        <begin position="501"/>
        <end position="524"/>
    </location>
</feature>
<dbReference type="KEGG" id="bsol:FSW04_14955"/>
<evidence type="ECO:0000256" key="1">
    <source>
        <dbReference type="ARBA" id="ARBA00004651"/>
    </source>
</evidence>
<evidence type="ECO:0000256" key="4">
    <source>
        <dbReference type="ARBA" id="ARBA00022989"/>
    </source>
</evidence>
<evidence type="ECO:0000256" key="8">
    <source>
        <dbReference type="SAM" id="Phobius"/>
    </source>
</evidence>
<feature type="domain" description="MacB-like periplasmic core" evidence="10">
    <location>
        <begin position="190"/>
        <end position="387"/>
    </location>
</feature>
<dbReference type="Proteomes" id="UP000321805">
    <property type="component" value="Chromosome"/>
</dbReference>
<evidence type="ECO:0000256" key="6">
    <source>
        <dbReference type="ARBA" id="ARBA00038076"/>
    </source>
</evidence>
<keyword evidence="5 8" id="KW-0472">Membrane</keyword>